<evidence type="ECO:0000313" key="9">
    <source>
        <dbReference type="EMBL" id="KAJ8923308.1"/>
    </source>
</evidence>
<evidence type="ECO:0000256" key="6">
    <source>
        <dbReference type="ARBA" id="ARBA00022989"/>
    </source>
</evidence>
<dbReference type="InterPro" id="IPR008166">
    <property type="entry name" value="Glyco_transf_92"/>
</dbReference>
<dbReference type="EC" id="2.4.1.-" evidence="8"/>
<dbReference type="GO" id="GO:0005737">
    <property type="term" value="C:cytoplasm"/>
    <property type="evidence" value="ECO:0007669"/>
    <property type="project" value="TreeGrafter"/>
</dbReference>
<gene>
    <name evidence="9" type="ORF">NQ315_001866</name>
</gene>
<comment type="similarity">
    <text evidence="2 8">Belongs to the glycosyltransferase 92 family.</text>
</comment>
<evidence type="ECO:0000313" key="10">
    <source>
        <dbReference type="Proteomes" id="UP001159042"/>
    </source>
</evidence>
<keyword evidence="6" id="KW-1133">Transmembrane helix</keyword>
<protein>
    <recommendedName>
        <fullName evidence="8">Glycosyltransferase family 92 protein</fullName>
        <ecNumber evidence="8">2.4.1.-</ecNumber>
    </recommendedName>
</protein>
<evidence type="ECO:0000256" key="2">
    <source>
        <dbReference type="ARBA" id="ARBA00007647"/>
    </source>
</evidence>
<keyword evidence="7" id="KW-0472">Membrane</keyword>
<evidence type="ECO:0000256" key="5">
    <source>
        <dbReference type="ARBA" id="ARBA00022692"/>
    </source>
</evidence>
<accession>A0AAV8W9T7</accession>
<evidence type="ECO:0000256" key="3">
    <source>
        <dbReference type="ARBA" id="ARBA00022676"/>
    </source>
</evidence>
<evidence type="ECO:0000256" key="8">
    <source>
        <dbReference type="RuleBase" id="RU366017"/>
    </source>
</evidence>
<keyword evidence="10" id="KW-1185">Reference proteome</keyword>
<evidence type="ECO:0000256" key="7">
    <source>
        <dbReference type="ARBA" id="ARBA00023136"/>
    </source>
</evidence>
<feature type="non-terminal residue" evidence="9">
    <location>
        <position position="1"/>
    </location>
</feature>
<keyword evidence="3 8" id="KW-0328">Glycosyltransferase</keyword>
<reference evidence="9 10" key="1">
    <citation type="journal article" date="2023" name="Insect Mol. Biol.">
        <title>Genome sequencing provides insights into the evolution of gene families encoding plant cell wall-degrading enzymes in longhorned beetles.</title>
        <authorList>
            <person name="Shin N.R."/>
            <person name="Okamura Y."/>
            <person name="Kirsch R."/>
            <person name="Pauchet Y."/>
        </authorList>
    </citation>
    <scope>NUCLEOTIDE SEQUENCE [LARGE SCALE GENOMIC DNA]</scope>
    <source>
        <strain evidence="9">EAD_L_NR</strain>
    </source>
</reference>
<evidence type="ECO:0000256" key="1">
    <source>
        <dbReference type="ARBA" id="ARBA00004167"/>
    </source>
</evidence>
<dbReference type="AlphaFoldDB" id="A0AAV8W9T7"/>
<dbReference type="GO" id="GO:0016020">
    <property type="term" value="C:membrane"/>
    <property type="evidence" value="ECO:0007669"/>
    <property type="project" value="UniProtKB-SubCell"/>
</dbReference>
<dbReference type="EMBL" id="JANEYG010000005">
    <property type="protein sequence ID" value="KAJ8923308.1"/>
    <property type="molecule type" value="Genomic_DNA"/>
</dbReference>
<dbReference type="Pfam" id="PF01697">
    <property type="entry name" value="Glyco_transf_92"/>
    <property type="match status" value="1"/>
</dbReference>
<dbReference type="Proteomes" id="UP001159042">
    <property type="component" value="Unassembled WGS sequence"/>
</dbReference>
<proteinExistence type="inferred from homology"/>
<comment type="caution">
    <text evidence="9">The sequence shown here is derived from an EMBL/GenBank/DDBJ whole genome shotgun (WGS) entry which is preliminary data.</text>
</comment>
<dbReference type="GO" id="GO:0016757">
    <property type="term" value="F:glycosyltransferase activity"/>
    <property type="evidence" value="ECO:0007669"/>
    <property type="project" value="UniProtKB-UniRule"/>
</dbReference>
<dbReference type="PANTHER" id="PTHR21461">
    <property type="entry name" value="GLYCOSYLTRANSFERASE FAMILY 92 PROTEIN"/>
    <property type="match status" value="1"/>
</dbReference>
<keyword evidence="5" id="KW-0812">Transmembrane</keyword>
<sequence>TSQETTHCQFSFSNRILATKVTATPIWLDIWDQNDTNIYFNPVLLSCRVPYGLPVTTFYLVPKPCTNVQEDITERLIQWIEICRILGAEKIEIYVKNIKKKVWRILKWYSSTYPNEITIKKFKVLREQKAPDANTSQSFSRILWQKRRYEVILSSPLDIDEVIVPQNVFTWKDFVNDIDSVIGTEERFASFMVPNAYFLGQQTSRSRNKFFFLENVYRTQFSPSGESGKSFISTKDSLTIFNHYTLDVLRPGVNRTFFLPASIAQLNHYKESCNSVILPECVKYVSSRRVRDFTILKYRKVFMNNYRKSVSMLKALGFLLSQ</sequence>
<name>A0AAV8W9T7_9CUCU</name>
<comment type="subcellular location">
    <subcellularLocation>
        <location evidence="1">Membrane</location>
        <topology evidence="1">Single-pass membrane protein</topology>
    </subcellularLocation>
</comment>
<keyword evidence="4 8" id="KW-0808">Transferase</keyword>
<organism evidence="9 10">
    <name type="scientific">Exocentrus adspersus</name>
    <dbReference type="NCBI Taxonomy" id="1586481"/>
    <lineage>
        <taxon>Eukaryota</taxon>
        <taxon>Metazoa</taxon>
        <taxon>Ecdysozoa</taxon>
        <taxon>Arthropoda</taxon>
        <taxon>Hexapoda</taxon>
        <taxon>Insecta</taxon>
        <taxon>Pterygota</taxon>
        <taxon>Neoptera</taxon>
        <taxon>Endopterygota</taxon>
        <taxon>Coleoptera</taxon>
        <taxon>Polyphaga</taxon>
        <taxon>Cucujiformia</taxon>
        <taxon>Chrysomeloidea</taxon>
        <taxon>Cerambycidae</taxon>
        <taxon>Lamiinae</taxon>
        <taxon>Acanthocinini</taxon>
        <taxon>Exocentrus</taxon>
    </lineage>
</organism>
<dbReference type="PANTHER" id="PTHR21461:SF69">
    <property type="entry name" value="GLYCOSYLTRANSFERASE FAMILY 92 PROTEIN"/>
    <property type="match status" value="1"/>
</dbReference>
<evidence type="ECO:0000256" key="4">
    <source>
        <dbReference type="ARBA" id="ARBA00022679"/>
    </source>
</evidence>